<dbReference type="EMBL" id="CP104694">
    <property type="protein sequence ID" value="UXI65829.1"/>
    <property type="molecule type" value="Genomic_DNA"/>
</dbReference>
<accession>A0ABY6B828</accession>
<organism evidence="2 3">
    <name type="scientific">Tahibacter amnicola</name>
    <dbReference type="NCBI Taxonomy" id="2976241"/>
    <lineage>
        <taxon>Bacteria</taxon>
        <taxon>Pseudomonadati</taxon>
        <taxon>Pseudomonadota</taxon>
        <taxon>Gammaproteobacteria</taxon>
        <taxon>Lysobacterales</taxon>
        <taxon>Rhodanobacteraceae</taxon>
        <taxon>Tahibacter</taxon>
    </lineage>
</organism>
<proteinExistence type="predicted"/>
<dbReference type="PANTHER" id="PTHR43162:SF1">
    <property type="entry name" value="PRESTALK A DIFFERENTIATION PROTEIN A"/>
    <property type="match status" value="1"/>
</dbReference>
<dbReference type="PANTHER" id="PTHR43162">
    <property type="match status" value="1"/>
</dbReference>
<dbReference type="InterPro" id="IPR008030">
    <property type="entry name" value="NmrA-like"/>
</dbReference>
<dbReference type="Proteomes" id="UP001064632">
    <property type="component" value="Chromosome"/>
</dbReference>
<dbReference type="InterPro" id="IPR051604">
    <property type="entry name" value="Ergot_Alk_Oxidoreductase"/>
</dbReference>
<sequence>MIVVMGATGNTGRRIVRNLLAAGHAVRALGRSAERLAPFATLGADVRAGDSADTGFLADAFRGAIAAYVLLPYEPGVADYHAQQGALGQAVATALRESQVPYVVNLSSLGAELSSGNGPIASLHTQEQRLNALSASNVLHLRPGALFENFASALAVVDHHGINADGFEPDVAFPMVSTHDVAVAATDALVARNWRGTVVRELLGPRDLSYAEATRILGRRMGRPDLGYAQLAAHDVIHGLKNAGFSESIATLYAELAQAINAGRIRSLDGRNAANTTPTPFETYADQLVLASTA</sequence>
<reference evidence="2" key="1">
    <citation type="submission" date="2022-09" db="EMBL/GenBank/DDBJ databases">
        <title>Tahibacter sp. nov., isolated from a fresh water.</title>
        <authorList>
            <person name="Baek J.H."/>
            <person name="Lee J.K."/>
            <person name="Kim J.M."/>
            <person name="Jeon C.O."/>
        </authorList>
    </citation>
    <scope>NUCLEOTIDE SEQUENCE</scope>
    <source>
        <strain evidence="2">W38</strain>
    </source>
</reference>
<protein>
    <submittedName>
        <fullName evidence="2">NAD(P)H-binding protein</fullName>
    </submittedName>
</protein>
<dbReference type="SUPFAM" id="SSF51735">
    <property type="entry name" value="NAD(P)-binding Rossmann-fold domains"/>
    <property type="match status" value="1"/>
</dbReference>
<dbReference type="Gene3D" id="3.90.25.10">
    <property type="entry name" value="UDP-galactose 4-epimerase, domain 1"/>
    <property type="match status" value="1"/>
</dbReference>
<keyword evidence="3" id="KW-1185">Reference proteome</keyword>
<dbReference type="RefSeq" id="WP_261692825.1">
    <property type="nucleotide sequence ID" value="NZ_CP104694.1"/>
</dbReference>
<evidence type="ECO:0000259" key="1">
    <source>
        <dbReference type="Pfam" id="PF05368"/>
    </source>
</evidence>
<gene>
    <name evidence="2" type="ORF">N4264_13760</name>
</gene>
<dbReference type="Pfam" id="PF05368">
    <property type="entry name" value="NmrA"/>
    <property type="match status" value="1"/>
</dbReference>
<name>A0ABY6B828_9GAMM</name>
<evidence type="ECO:0000313" key="3">
    <source>
        <dbReference type="Proteomes" id="UP001064632"/>
    </source>
</evidence>
<dbReference type="Gene3D" id="3.40.50.720">
    <property type="entry name" value="NAD(P)-binding Rossmann-like Domain"/>
    <property type="match status" value="1"/>
</dbReference>
<feature type="domain" description="NmrA-like" evidence="1">
    <location>
        <begin position="2"/>
        <end position="282"/>
    </location>
</feature>
<dbReference type="InterPro" id="IPR036291">
    <property type="entry name" value="NAD(P)-bd_dom_sf"/>
</dbReference>
<evidence type="ECO:0000313" key="2">
    <source>
        <dbReference type="EMBL" id="UXI65829.1"/>
    </source>
</evidence>